<evidence type="ECO:0000313" key="3">
    <source>
        <dbReference type="Proteomes" id="UP000292935"/>
    </source>
</evidence>
<keyword evidence="3" id="KW-1185">Reference proteome</keyword>
<dbReference type="Proteomes" id="UP000292935">
    <property type="component" value="Unassembled WGS sequence"/>
</dbReference>
<dbReference type="EMBL" id="SDPO01000002">
    <property type="protein sequence ID" value="RXZ49238.1"/>
    <property type="molecule type" value="Genomic_DNA"/>
</dbReference>
<organism evidence="2 3">
    <name type="scientific">Agromyces fucosus</name>
    <dbReference type="NCBI Taxonomy" id="41985"/>
    <lineage>
        <taxon>Bacteria</taxon>
        <taxon>Bacillati</taxon>
        <taxon>Actinomycetota</taxon>
        <taxon>Actinomycetes</taxon>
        <taxon>Micrococcales</taxon>
        <taxon>Microbacteriaceae</taxon>
        <taxon>Agromyces</taxon>
    </lineage>
</organism>
<dbReference type="Pfam" id="PF13472">
    <property type="entry name" value="Lipase_GDSL_2"/>
    <property type="match status" value="1"/>
</dbReference>
<dbReference type="RefSeq" id="WP_129231405.1">
    <property type="nucleotide sequence ID" value="NZ_SDPO01000002.1"/>
</dbReference>
<proteinExistence type="predicted"/>
<dbReference type="OrthoDB" id="9794725at2"/>
<comment type="caution">
    <text evidence="2">The sequence shown here is derived from an EMBL/GenBank/DDBJ whole genome shotgun (WGS) entry which is preliminary data.</text>
</comment>
<evidence type="ECO:0000259" key="1">
    <source>
        <dbReference type="Pfam" id="PF13472"/>
    </source>
</evidence>
<gene>
    <name evidence="2" type="ORF">ESP57_09935</name>
</gene>
<evidence type="ECO:0000313" key="2">
    <source>
        <dbReference type="EMBL" id="RXZ49238.1"/>
    </source>
</evidence>
<dbReference type="Gene3D" id="3.40.50.1110">
    <property type="entry name" value="SGNH hydrolase"/>
    <property type="match status" value="1"/>
</dbReference>
<dbReference type="InterPro" id="IPR013830">
    <property type="entry name" value="SGNH_hydro"/>
</dbReference>
<name>A0A4Q2JSZ8_9MICO</name>
<dbReference type="SUPFAM" id="SSF52266">
    <property type="entry name" value="SGNH hydrolase"/>
    <property type="match status" value="1"/>
</dbReference>
<feature type="domain" description="SGNH hydrolase-type esterase" evidence="1">
    <location>
        <begin position="82"/>
        <end position="254"/>
    </location>
</feature>
<protein>
    <recommendedName>
        <fullName evidence="1">SGNH hydrolase-type esterase domain-containing protein</fullName>
    </recommendedName>
</protein>
<reference evidence="2 3" key="1">
    <citation type="submission" date="2019-01" db="EMBL/GenBank/DDBJ databases">
        <authorList>
            <person name="Li J."/>
        </authorList>
    </citation>
    <scope>NUCLEOTIDE SEQUENCE [LARGE SCALE GENOMIC DNA]</scope>
    <source>
        <strain evidence="2 3">CCUG 35506</strain>
    </source>
</reference>
<dbReference type="InterPro" id="IPR036514">
    <property type="entry name" value="SGNH_hydro_sf"/>
</dbReference>
<dbReference type="AlphaFoldDB" id="A0A4Q2JSZ8"/>
<sequence>MRDAMLDKLVRFERPERSLPYAWAMDDAARAGVFGADPQAYADAVHALDAQRTDAVRRLAAAPSAQAALGRGPFATGARILALGESTTADRLSWFELFTELFASERPQLELQFENLAISGSTSTQTLASLPAVRRRQPDVVFCMLGTNDARRFPGAGGDRLVSTAETTRNLQLIRRDAASAPGVRWIWVAPTPIDEQQVAAHPYLGGTGLAWTDADVRGTAAILRVVAEPGDLVIDPADASGPLPLLDDGLHPQLTAQATLAAHVLEMLAGPER</sequence>
<accession>A0A4Q2JSZ8</accession>